<evidence type="ECO:0000313" key="2">
    <source>
        <dbReference type="EMBL" id="KAJ9592808.1"/>
    </source>
</evidence>
<dbReference type="Proteomes" id="UP001233999">
    <property type="component" value="Unassembled WGS sequence"/>
</dbReference>
<reference evidence="2" key="2">
    <citation type="submission" date="2023-05" db="EMBL/GenBank/DDBJ databases">
        <authorList>
            <person name="Fouks B."/>
        </authorList>
    </citation>
    <scope>NUCLEOTIDE SEQUENCE</scope>
    <source>
        <strain evidence="2">Stay&amp;Tobe</strain>
        <tissue evidence="2">Testes</tissue>
    </source>
</reference>
<name>A0AAD8A7I8_DIPPU</name>
<keyword evidence="3" id="KW-1185">Reference proteome</keyword>
<feature type="non-terminal residue" evidence="2">
    <location>
        <position position="1"/>
    </location>
</feature>
<reference evidence="2" key="1">
    <citation type="journal article" date="2023" name="IScience">
        <title>Live-bearing cockroach genome reveals convergent evolutionary mechanisms linked to viviparity in insects and beyond.</title>
        <authorList>
            <person name="Fouks B."/>
            <person name="Harrison M.C."/>
            <person name="Mikhailova A.A."/>
            <person name="Marchal E."/>
            <person name="English S."/>
            <person name="Carruthers M."/>
            <person name="Jennings E.C."/>
            <person name="Chiamaka E.L."/>
            <person name="Frigard R.A."/>
            <person name="Pippel M."/>
            <person name="Attardo G.M."/>
            <person name="Benoit J.B."/>
            <person name="Bornberg-Bauer E."/>
            <person name="Tobe S.S."/>
        </authorList>
    </citation>
    <scope>NUCLEOTIDE SEQUENCE</scope>
    <source>
        <strain evidence="2">Stay&amp;Tobe</strain>
    </source>
</reference>
<protein>
    <submittedName>
        <fullName evidence="2">Uncharacterized protein</fullName>
    </submittedName>
</protein>
<gene>
    <name evidence="2" type="ORF">L9F63_015499</name>
</gene>
<dbReference type="EMBL" id="JASPKZ010003802">
    <property type="protein sequence ID" value="KAJ9592808.1"/>
    <property type="molecule type" value="Genomic_DNA"/>
</dbReference>
<comment type="caution">
    <text evidence="2">The sequence shown here is derived from an EMBL/GenBank/DDBJ whole genome shotgun (WGS) entry which is preliminary data.</text>
</comment>
<organism evidence="2 3">
    <name type="scientific">Diploptera punctata</name>
    <name type="common">Pacific beetle cockroach</name>
    <dbReference type="NCBI Taxonomy" id="6984"/>
    <lineage>
        <taxon>Eukaryota</taxon>
        <taxon>Metazoa</taxon>
        <taxon>Ecdysozoa</taxon>
        <taxon>Arthropoda</taxon>
        <taxon>Hexapoda</taxon>
        <taxon>Insecta</taxon>
        <taxon>Pterygota</taxon>
        <taxon>Neoptera</taxon>
        <taxon>Polyneoptera</taxon>
        <taxon>Dictyoptera</taxon>
        <taxon>Blattodea</taxon>
        <taxon>Blaberoidea</taxon>
        <taxon>Blaberidae</taxon>
        <taxon>Diplopterinae</taxon>
        <taxon>Diploptera</taxon>
    </lineage>
</organism>
<feature type="region of interest" description="Disordered" evidence="1">
    <location>
        <begin position="1"/>
        <end position="22"/>
    </location>
</feature>
<sequence>CNTNKKVQTSKTQPTTSHNTGRFFNYSTNYHHHHRHEQIRFRPCGLLPWSL</sequence>
<accession>A0AAD8A7I8</accession>
<proteinExistence type="predicted"/>
<evidence type="ECO:0000256" key="1">
    <source>
        <dbReference type="SAM" id="MobiDB-lite"/>
    </source>
</evidence>
<evidence type="ECO:0000313" key="3">
    <source>
        <dbReference type="Proteomes" id="UP001233999"/>
    </source>
</evidence>
<dbReference type="AlphaFoldDB" id="A0AAD8A7I8"/>
<feature type="non-terminal residue" evidence="2">
    <location>
        <position position="51"/>
    </location>
</feature>